<organism evidence="3 4">
    <name type="scientific">Hyaloperonospora brassicae</name>
    <name type="common">Brassica downy mildew</name>
    <name type="synonym">Peronospora brassicae</name>
    <dbReference type="NCBI Taxonomy" id="162125"/>
    <lineage>
        <taxon>Eukaryota</taxon>
        <taxon>Sar</taxon>
        <taxon>Stramenopiles</taxon>
        <taxon>Oomycota</taxon>
        <taxon>Peronosporomycetes</taxon>
        <taxon>Peronosporales</taxon>
        <taxon>Peronosporaceae</taxon>
        <taxon>Hyaloperonospora</taxon>
    </lineage>
</organism>
<comment type="caution">
    <text evidence="3">The sequence shown here is derived from an EMBL/GenBank/DDBJ whole genome shotgun (WGS) entry which is preliminary data.</text>
</comment>
<reference evidence="3" key="1">
    <citation type="submission" date="2022-12" db="EMBL/GenBank/DDBJ databases">
        <authorList>
            <person name="Webb A."/>
        </authorList>
    </citation>
    <scope>NUCLEOTIDE SEQUENCE</scope>
    <source>
        <strain evidence="3">Hp1</strain>
    </source>
</reference>
<gene>
    <name evidence="3" type="ORF">HBR001_LOCUS7470</name>
</gene>
<proteinExistence type="predicted"/>
<evidence type="ECO:0008006" key="5">
    <source>
        <dbReference type="Google" id="ProtNLM"/>
    </source>
</evidence>
<feature type="region of interest" description="Disordered" evidence="1">
    <location>
        <begin position="288"/>
        <end position="318"/>
    </location>
</feature>
<dbReference type="EMBL" id="CANTFL010001372">
    <property type="protein sequence ID" value="CAI5738386.1"/>
    <property type="molecule type" value="Genomic_DNA"/>
</dbReference>
<keyword evidence="2" id="KW-0472">Membrane</keyword>
<feature type="compositionally biased region" description="Basic and acidic residues" evidence="1">
    <location>
        <begin position="164"/>
        <end position="177"/>
    </location>
</feature>
<name>A0AAV0UND1_HYABA</name>
<evidence type="ECO:0000313" key="3">
    <source>
        <dbReference type="EMBL" id="CAI5738386.1"/>
    </source>
</evidence>
<dbReference type="AlphaFoldDB" id="A0AAV0UND1"/>
<evidence type="ECO:0000256" key="2">
    <source>
        <dbReference type="SAM" id="Phobius"/>
    </source>
</evidence>
<protein>
    <recommendedName>
        <fullName evidence="5">RxLR effector candidate protein</fullName>
    </recommendedName>
</protein>
<evidence type="ECO:0000313" key="4">
    <source>
        <dbReference type="Proteomes" id="UP001162031"/>
    </source>
</evidence>
<keyword evidence="4" id="KW-1185">Reference proteome</keyword>
<keyword evidence="2" id="KW-0812">Transmembrane</keyword>
<accession>A0AAV0UND1</accession>
<dbReference type="Proteomes" id="UP001162031">
    <property type="component" value="Unassembled WGS sequence"/>
</dbReference>
<sequence>MQLGRRGALLLCAMTAMGEDGPARVRDDLIAAKAEAMQLRLVEVEQQLETAQQVAGLFVLEDAQLELVVLETQATVQVARDEVQQLIDDAMEEVERLQQMAVENVTRWQKTLQELKHATRKNYEMLQEIESERAEVARLETAVRAQTTQKEKSDEEAVSGTVQEPERQQEQEMERQLDTSSNEPAREQGMERKTPEPFDKELEHRRNSEAIRELDARYSEGAGHRSGVLGFLGRYASAERYVIKAVVTLYRQLVLPVAVIIGFFFVLTMVIGRYKVMQHTRRNQRVMYSGYPKGVRTKPKQQSESDLDDAADRPLLHR</sequence>
<feature type="transmembrane region" description="Helical" evidence="2">
    <location>
        <begin position="253"/>
        <end position="272"/>
    </location>
</feature>
<feature type="compositionally biased region" description="Basic and acidic residues" evidence="1">
    <location>
        <begin position="184"/>
        <end position="206"/>
    </location>
</feature>
<keyword evidence="2" id="KW-1133">Transmembrane helix</keyword>
<evidence type="ECO:0000256" key="1">
    <source>
        <dbReference type="SAM" id="MobiDB-lite"/>
    </source>
</evidence>
<feature type="region of interest" description="Disordered" evidence="1">
    <location>
        <begin position="145"/>
        <end position="206"/>
    </location>
</feature>